<evidence type="ECO:0000313" key="7">
    <source>
        <dbReference type="EMBL" id="GKU27553.1"/>
    </source>
</evidence>
<name>A0A9W5Y6H5_9CLOT</name>
<dbReference type="GO" id="GO:0007165">
    <property type="term" value="P:signal transduction"/>
    <property type="evidence" value="ECO:0007669"/>
    <property type="project" value="UniProtKB-KW"/>
</dbReference>
<comment type="caution">
    <text evidence="7">The sequence shown here is derived from an EMBL/GenBank/DDBJ whole genome shotgun (WGS) entry which is preliminary data.</text>
</comment>
<organism evidence="7 8">
    <name type="scientific">Clostridium folliculivorans</name>
    <dbReference type="NCBI Taxonomy" id="2886038"/>
    <lineage>
        <taxon>Bacteria</taxon>
        <taxon>Bacillati</taxon>
        <taxon>Bacillota</taxon>
        <taxon>Clostridia</taxon>
        <taxon>Eubacteriales</taxon>
        <taxon>Clostridiaceae</taxon>
        <taxon>Clostridium</taxon>
    </lineage>
</organism>
<dbReference type="AlphaFoldDB" id="A0A9W5Y6H5"/>
<reference evidence="7" key="1">
    <citation type="journal article" date="2023" name="Int. J. Syst. Evol. Microbiol.">
        <title>&lt;i&gt;Clostridium folliculivorans&lt;/i&gt; sp. nov., isolated from soil samples of an organic paddy in Japan.</title>
        <authorList>
            <person name="Tazawa J."/>
            <person name="Kobayashi H."/>
            <person name="Tanizawa Y."/>
            <person name="Uchino A."/>
            <person name="Tanaka F."/>
            <person name="Urashima Y."/>
            <person name="Miura S."/>
            <person name="Sakamoto M."/>
            <person name="Ohkuma M."/>
            <person name="Tohno M."/>
        </authorList>
    </citation>
    <scope>NUCLEOTIDE SEQUENCE</scope>
    <source>
        <strain evidence="7">D1-1</strain>
    </source>
</reference>
<sequence>MNLLKNLKIRQKLITCFLLISIIMGVLGGIGISQIKKINSNSTSMYEDNLIHLRSVDELKENFLQIHSDLISLLTTKNLEKKEKIKLEIEKLTEEDMYLSEKFKNADGITNDEKKMITTFNQYHEEYMMERKKFIELIDSDKYDEAQMAFEMVTELRNKTFDSINAIIDTNLKEAKNANNSNNLIFRNSFNLMIGIVIFGFISALVLGLLISTLLSKQINKVLIFADSLGSGDLTKRIDINSKDEIGKISIALNKAAENTRNLISAIILSSDNINNLSEEIFTTIGGVSKKINNINESTKEISRGTEALSSTTQEVNVSIEEIASNSIELSQKAKEGDNASKQIQVRAVEIKDKGLKAIDISKKIYQEKQINILRAIEEGKVVEEIKVMADSIASIASQTNLLALNAAIESARAGDLGKGFAVVSDEIRILAEQSSENVSNIQRVINQVNNAFKNLSSNTEDILKFIDNNVNPDYELFLETALKYENDSAFIKTMSEEIADGVAHILSSIKQTSNAIEAVSATAQQSAENSEGILSSVDETNHATQDVLSSVKKQVVLSDELKSLVQRFRI</sequence>
<dbReference type="SMART" id="SM00283">
    <property type="entry name" value="MA"/>
    <property type="match status" value="1"/>
</dbReference>
<keyword evidence="4" id="KW-0812">Transmembrane</keyword>
<dbReference type="InterPro" id="IPR004090">
    <property type="entry name" value="Chemotax_Me-accpt_rcpt"/>
</dbReference>
<dbReference type="GO" id="GO:0004888">
    <property type="term" value="F:transmembrane signaling receptor activity"/>
    <property type="evidence" value="ECO:0007669"/>
    <property type="project" value="InterPro"/>
</dbReference>
<evidence type="ECO:0000259" key="6">
    <source>
        <dbReference type="PROSITE" id="PS50885"/>
    </source>
</evidence>
<dbReference type="InterPro" id="IPR024478">
    <property type="entry name" value="HlyB_4HB_MCP"/>
</dbReference>
<keyword evidence="4" id="KW-1133">Transmembrane helix</keyword>
<dbReference type="Gene3D" id="1.10.287.950">
    <property type="entry name" value="Methyl-accepting chemotaxis protein"/>
    <property type="match status" value="1"/>
</dbReference>
<proteinExistence type="inferred from homology"/>
<dbReference type="RefSeq" id="WP_261854412.1">
    <property type="nucleotide sequence ID" value="NZ_BQXY01000013.1"/>
</dbReference>
<dbReference type="SMART" id="SM00304">
    <property type="entry name" value="HAMP"/>
    <property type="match status" value="1"/>
</dbReference>
<dbReference type="PROSITE" id="PS50111">
    <property type="entry name" value="CHEMOTAXIS_TRANSDUC_2"/>
    <property type="match status" value="1"/>
</dbReference>
<dbReference type="InterPro" id="IPR003660">
    <property type="entry name" value="HAMP_dom"/>
</dbReference>
<dbReference type="SUPFAM" id="SSF58104">
    <property type="entry name" value="Methyl-accepting chemotaxis protein (MCP) signaling domain"/>
    <property type="match status" value="1"/>
</dbReference>
<dbReference type="Pfam" id="PF12729">
    <property type="entry name" value="4HB_MCP_1"/>
    <property type="match status" value="1"/>
</dbReference>
<accession>A0A9W5Y6H5</accession>
<protein>
    <submittedName>
        <fullName evidence="7">Methyl-accepting chemotaxis protein</fullName>
    </submittedName>
</protein>
<evidence type="ECO:0000259" key="5">
    <source>
        <dbReference type="PROSITE" id="PS50111"/>
    </source>
</evidence>
<dbReference type="PROSITE" id="PS50885">
    <property type="entry name" value="HAMP"/>
    <property type="match status" value="1"/>
</dbReference>
<gene>
    <name evidence="7" type="ORF">CFOLD11_43800</name>
</gene>
<feature type="domain" description="HAMP" evidence="6">
    <location>
        <begin position="213"/>
        <end position="265"/>
    </location>
</feature>
<feature type="transmembrane region" description="Helical" evidence="4">
    <location>
        <begin position="192"/>
        <end position="215"/>
    </location>
</feature>
<keyword evidence="1 3" id="KW-0807">Transducer</keyword>
<dbReference type="GO" id="GO:0006935">
    <property type="term" value="P:chemotaxis"/>
    <property type="evidence" value="ECO:0007669"/>
    <property type="project" value="InterPro"/>
</dbReference>
<comment type="similarity">
    <text evidence="2">Belongs to the methyl-accepting chemotaxis (MCP) protein family.</text>
</comment>
<dbReference type="Proteomes" id="UP001057868">
    <property type="component" value="Unassembled WGS sequence"/>
</dbReference>
<dbReference type="PRINTS" id="PR00260">
    <property type="entry name" value="CHEMTRNSDUCR"/>
</dbReference>
<dbReference type="EMBL" id="BQXY01000013">
    <property type="protein sequence ID" value="GKU27553.1"/>
    <property type="molecule type" value="Genomic_DNA"/>
</dbReference>
<evidence type="ECO:0000256" key="3">
    <source>
        <dbReference type="PROSITE-ProRule" id="PRU00284"/>
    </source>
</evidence>
<evidence type="ECO:0000313" key="8">
    <source>
        <dbReference type="Proteomes" id="UP001057868"/>
    </source>
</evidence>
<dbReference type="GO" id="GO:0016020">
    <property type="term" value="C:membrane"/>
    <property type="evidence" value="ECO:0007669"/>
    <property type="project" value="InterPro"/>
</dbReference>
<dbReference type="CDD" id="cd06225">
    <property type="entry name" value="HAMP"/>
    <property type="match status" value="1"/>
</dbReference>
<feature type="domain" description="Methyl-accepting transducer" evidence="5">
    <location>
        <begin position="284"/>
        <end position="542"/>
    </location>
</feature>
<evidence type="ECO:0000256" key="2">
    <source>
        <dbReference type="ARBA" id="ARBA00029447"/>
    </source>
</evidence>
<keyword evidence="4" id="KW-0472">Membrane</keyword>
<evidence type="ECO:0000256" key="1">
    <source>
        <dbReference type="ARBA" id="ARBA00023224"/>
    </source>
</evidence>
<feature type="transmembrane region" description="Helical" evidence="4">
    <location>
        <begin position="12"/>
        <end position="32"/>
    </location>
</feature>
<dbReference type="InterPro" id="IPR004089">
    <property type="entry name" value="MCPsignal_dom"/>
</dbReference>
<dbReference type="PANTHER" id="PTHR32089:SF112">
    <property type="entry name" value="LYSOZYME-LIKE PROTEIN-RELATED"/>
    <property type="match status" value="1"/>
</dbReference>
<dbReference type="Pfam" id="PF00672">
    <property type="entry name" value="HAMP"/>
    <property type="match status" value="1"/>
</dbReference>
<dbReference type="PANTHER" id="PTHR32089">
    <property type="entry name" value="METHYL-ACCEPTING CHEMOTAXIS PROTEIN MCPB"/>
    <property type="match status" value="1"/>
</dbReference>
<dbReference type="Pfam" id="PF00015">
    <property type="entry name" value="MCPsignal"/>
    <property type="match status" value="1"/>
</dbReference>
<keyword evidence="8" id="KW-1185">Reference proteome</keyword>
<evidence type="ECO:0000256" key="4">
    <source>
        <dbReference type="SAM" id="Phobius"/>
    </source>
</evidence>